<sequence length="258" mass="28565">MAYCLMVLEEDPVDPDFICSIYNLIGAVSNVVNESMSTVFPKIMERIITSVLLTSDIPQSSSTPETAVPAAIEQEIDLDNTDDEDLDYELEIQFMHEQEEAISTLKEFASNTGSAFAPYLQKAFETVYKVVEHPQDSIRKVAVEALCGFVTALHKMGDGDGVKRACSIILPKFVHIVRNDDEQIVVIHLLYVMGNFFSEVNTMAMPSQDIADQIFACIKDTLNGKLACQFNEPSGSGGEEDIDDSEYKEMLIENAGNL</sequence>
<feature type="non-terminal residue" evidence="1">
    <location>
        <position position="258"/>
    </location>
</feature>
<evidence type="ECO:0000313" key="2">
    <source>
        <dbReference type="Proteomes" id="UP001200034"/>
    </source>
</evidence>
<dbReference type="Gene3D" id="1.25.10.10">
    <property type="entry name" value="Leucine-rich Repeat Variant"/>
    <property type="match status" value="1"/>
</dbReference>
<organism evidence="1 2">
    <name type="scientific">Drosophila rubida</name>
    <dbReference type="NCBI Taxonomy" id="30044"/>
    <lineage>
        <taxon>Eukaryota</taxon>
        <taxon>Metazoa</taxon>
        <taxon>Ecdysozoa</taxon>
        <taxon>Arthropoda</taxon>
        <taxon>Hexapoda</taxon>
        <taxon>Insecta</taxon>
        <taxon>Pterygota</taxon>
        <taxon>Neoptera</taxon>
        <taxon>Endopterygota</taxon>
        <taxon>Diptera</taxon>
        <taxon>Brachycera</taxon>
        <taxon>Muscomorpha</taxon>
        <taxon>Ephydroidea</taxon>
        <taxon>Drosophilidae</taxon>
        <taxon>Drosophila</taxon>
    </lineage>
</organism>
<protein>
    <recommendedName>
        <fullName evidence="3">Importin-4-like</fullName>
    </recommendedName>
</protein>
<dbReference type="AlphaFoldDB" id="A0AAD4K0P6"/>
<dbReference type="InterPro" id="IPR016024">
    <property type="entry name" value="ARM-type_fold"/>
</dbReference>
<dbReference type="EMBL" id="JAJJHW010002585">
    <property type="protein sequence ID" value="KAH8370755.1"/>
    <property type="molecule type" value="Genomic_DNA"/>
</dbReference>
<comment type="caution">
    <text evidence="1">The sequence shown here is derived from an EMBL/GenBank/DDBJ whole genome shotgun (WGS) entry which is preliminary data.</text>
</comment>
<gene>
    <name evidence="1" type="ORF">KR093_004889</name>
</gene>
<accession>A0AAD4K0P6</accession>
<dbReference type="Proteomes" id="UP001200034">
    <property type="component" value="Unassembled WGS sequence"/>
</dbReference>
<dbReference type="InterPro" id="IPR011989">
    <property type="entry name" value="ARM-like"/>
</dbReference>
<evidence type="ECO:0008006" key="3">
    <source>
        <dbReference type="Google" id="ProtNLM"/>
    </source>
</evidence>
<dbReference type="SUPFAM" id="SSF48371">
    <property type="entry name" value="ARM repeat"/>
    <property type="match status" value="1"/>
</dbReference>
<keyword evidence="2" id="KW-1185">Reference proteome</keyword>
<proteinExistence type="predicted"/>
<name>A0AAD4K0P6_9MUSC</name>
<evidence type="ECO:0000313" key="1">
    <source>
        <dbReference type="EMBL" id="KAH8370755.1"/>
    </source>
</evidence>
<reference evidence="1" key="1">
    <citation type="journal article" date="2021" name="Mol. Ecol. Resour.">
        <title>Phylogenomic analyses of the genus Drosophila reveals genomic signals of climate adaptation.</title>
        <authorList>
            <person name="Li F."/>
            <person name="Rane R.V."/>
            <person name="Luria V."/>
            <person name="Xiong Z."/>
            <person name="Chen J."/>
            <person name="Li Z."/>
            <person name="Catullo R.A."/>
            <person name="Griffin P.C."/>
            <person name="Schiffer M."/>
            <person name="Pearce S."/>
            <person name="Lee S.F."/>
            <person name="McElroy K."/>
            <person name="Stocker A."/>
            <person name="Shirriffs J."/>
            <person name="Cockerell F."/>
            <person name="Coppin C."/>
            <person name="Sgro C.M."/>
            <person name="Karger A."/>
            <person name="Cain J.W."/>
            <person name="Weber J.A."/>
            <person name="Santpere G."/>
            <person name="Kirschner M.W."/>
            <person name="Hoffmann A.A."/>
            <person name="Oakeshott J.G."/>
            <person name="Zhang G."/>
        </authorList>
    </citation>
    <scope>NUCLEOTIDE SEQUENCE</scope>
    <source>
        <strain evidence="1">BGI-SZ-2011g</strain>
    </source>
</reference>